<reference evidence="3 4" key="1">
    <citation type="submission" date="2023-07" db="EMBL/GenBank/DDBJ databases">
        <title>Genomic Encyclopedia of Type Strains, Phase IV (KMG-IV): sequencing the most valuable type-strain genomes for metagenomic binning, comparative biology and taxonomic classification.</title>
        <authorList>
            <person name="Goeker M."/>
        </authorList>
    </citation>
    <scope>NUCLEOTIDE SEQUENCE [LARGE SCALE GENOMIC DNA]</scope>
    <source>
        <strain evidence="3 4">DSM 17740</strain>
    </source>
</reference>
<dbReference type="InterPro" id="IPR029063">
    <property type="entry name" value="SAM-dependent_MTases_sf"/>
</dbReference>
<gene>
    <name evidence="3" type="ORF">J2S00_001933</name>
</gene>
<dbReference type="PANTHER" id="PTHR12049">
    <property type="entry name" value="PROTEIN ARGININE METHYLTRANSFERASE NDUFAF7, MITOCHONDRIAL"/>
    <property type="match status" value="1"/>
</dbReference>
<accession>A0ABU0CSN8</accession>
<evidence type="ECO:0000313" key="3">
    <source>
        <dbReference type="EMBL" id="MDQ0339147.1"/>
    </source>
</evidence>
<name>A0ABU0CSN8_9BACI</name>
<dbReference type="EMBL" id="JAUSUQ010000006">
    <property type="protein sequence ID" value="MDQ0339147.1"/>
    <property type="molecule type" value="Genomic_DNA"/>
</dbReference>
<dbReference type="PANTHER" id="PTHR12049:SF7">
    <property type="entry name" value="PROTEIN ARGININE METHYLTRANSFERASE NDUFAF7, MITOCHONDRIAL"/>
    <property type="match status" value="1"/>
</dbReference>
<evidence type="ECO:0000256" key="1">
    <source>
        <dbReference type="ARBA" id="ARBA00022603"/>
    </source>
</evidence>
<dbReference type="Pfam" id="PF02636">
    <property type="entry name" value="Methyltransf_28"/>
    <property type="match status" value="1"/>
</dbReference>
<organism evidence="3 4">
    <name type="scientific">Caldalkalibacillus uzonensis</name>
    <dbReference type="NCBI Taxonomy" id="353224"/>
    <lineage>
        <taxon>Bacteria</taxon>
        <taxon>Bacillati</taxon>
        <taxon>Bacillota</taxon>
        <taxon>Bacilli</taxon>
        <taxon>Bacillales</taxon>
        <taxon>Bacillaceae</taxon>
        <taxon>Caldalkalibacillus</taxon>
    </lineage>
</organism>
<sequence>MSGLKEELISRISAEPEKMISFRDYMDLCLYHPRDGYYMQERNKIGKQGDYYTSSSVHPVFAETLAHFVYKICQTWGTGISFCEMGAGTGLFAGQFLDALQDIDEEAYQSARYIIIEKSPYHQKEQLKHLTEHTAQVIWAEEPVGNAAGDNTGGKHKVENPLSSFAGILFSNELVDAFPVHMVEKKDGTLWEICVGYDEVHDRFVEHRRPVENELIVAYLEDQGFSLAEGWRMEIPLDALIWVEEVSDWFQEGLWLTFDYGLRRDQWEAPSYRQGTLRCFYRHQVDDNPYEHPGQKDITAHVHFEGLSQTAQRLGWKQVGLFPQVEFLLMAGILDRLEEHQETDPFHSKAKKNRAIRQLISPEGISGAFQVLTLAKSVPDKVLDLFQPFSFGLQMIKKGY</sequence>
<dbReference type="InterPro" id="IPR038375">
    <property type="entry name" value="NDUFAF7_sf"/>
</dbReference>
<comment type="caution">
    <text evidence="3">The sequence shown here is derived from an EMBL/GenBank/DDBJ whole genome shotgun (WGS) entry which is preliminary data.</text>
</comment>
<dbReference type="Proteomes" id="UP001232445">
    <property type="component" value="Unassembled WGS sequence"/>
</dbReference>
<dbReference type="GO" id="GO:0032259">
    <property type="term" value="P:methylation"/>
    <property type="evidence" value="ECO:0007669"/>
    <property type="project" value="UniProtKB-KW"/>
</dbReference>
<keyword evidence="1 3" id="KW-0489">Methyltransferase</keyword>
<dbReference type="InterPro" id="IPR003788">
    <property type="entry name" value="NDUFAF7"/>
</dbReference>
<keyword evidence="2" id="KW-0808">Transferase</keyword>
<evidence type="ECO:0000256" key="2">
    <source>
        <dbReference type="ARBA" id="ARBA00022679"/>
    </source>
</evidence>
<dbReference type="RefSeq" id="WP_307338678.1">
    <property type="nucleotide sequence ID" value="NZ_JAUSUQ010000006.1"/>
</dbReference>
<evidence type="ECO:0000313" key="4">
    <source>
        <dbReference type="Proteomes" id="UP001232445"/>
    </source>
</evidence>
<proteinExistence type="predicted"/>
<protein>
    <submittedName>
        <fullName evidence="3">SAM-dependent MidA family methyltransferase</fullName>
    </submittedName>
</protein>
<dbReference type="Gene3D" id="3.40.50.12710">
    <property type="match status" value="1"/>
</dbReference>
<keyword evidence="4" id="KW-1185">Reference proteome</keyword>
<dbReference type="GO" id="GO:0008168">
    <property type="term" value="F:methyltransferase activity"/>
    <property type="evidence" value="ECO:0007669"/>
    <property type="project" value="UniProtKB-KW"/>
</dbReference>
<dbReference type="SUPFAM" id="SSF53335">
    <property type="entry name" value="S-adenosyl-L-methionine-dependent methyltransferases"/>
    <property type="match status" value="1"/>
</dbReference>